<dbReference type="InterPro" id="IPR014756">
    <property type="entry name" value="Ig_E-set"/>
</dbReference>
<dbReference type="SUPFAM" id="SSF81296">
    <property type="entry name" value="E set domains"/>
    <property type="match status" value="1"/>
</dbReference>
<dbReference type="Pfam" id="PF03067">
    <property type="entry name" value="LPMO_10"/>
    <property type="match status" value="1"/>
</dbReference>
<dbReference type="InterPro" id="IPR004302">
    <property type="entry name" value="Cellulose/chitin-bd_N"/>
</dbReference>
<keyword evidence="2" id="KW-1133">Transmembrane helix</keyword>
<keyword evidence="2" id="KW-0472">Membrane</keyword>
<evidence type="ECO:0000313" key="5">
    <source>
        <dbReference type="EMBL" id="AQU69339.1"/>
    </source>
</evidence>
<dbReference type="PANTHER" id="PTHR34823:SF1">
    <property type="entry name" value="CHITIN-BINDING TYPE-4 DOMAIN-CONTAINING PROTEIN"/>
    <property type="match status" value="1"/>
</dbReference>
<dbReference type="PANTHER" id="PTHR34823">
    <property type="entry name" value="GLCNAC-BINDING PROTEIN A"/>
    <property type="match status" value="1"/>
</dbReference>
<sequence>MAINSVRARRTLALAGAAGVVAAVLSVPSPASAHGVSIMPGSRTNLCYKDLLQNSSTQMPSNPACAAAVRQAGTTPLYNWFAVLDSNAGGRGAGYVPDGKLCSAGDRSPYNFSAYNAVRTDWPKTHLTSGANIQLKYSNWAAHPGKFEVYLTKSGWSPTKALAWGDLEHLQTVTNPPQNGGVGTDGGHYYWNQQLPQRSGQHMLFVHWIRSDSQENFFSCSDVVFDGGNGEVTGLAGGERSAAEVEALGADVENTKADPIHAAGHTEHAAAGEKLAASSDESAVAVPAVVAGLGAVVFASGALVFNRSRRARQHG</sequence>
<evidence type="ECO:0000259" key="4">
    <source>
        <dbReference type="Pfam" id="PF03067"/>
    </source>
</evidence>
<dbReference type="AlphaFoldDB" id="A0A1U9QZ20"/>
<evidence type="ECO:0000256" key="2">
    <source>
        <dbReference type="SAM" id="Phobius"/>
    </source>
</evidence>
<accession>A0A1U9QZ20</accession>
<proteinExistence type="predicted"/>
<keyword evidence="2" id="KW-0812">Transmembrane</keyword>
<dbReference type="OrthoDB" id="5179374at2"/>
<feature type="signal peptide" evidence="3">
    <location>
        <begin position="1"/>
        <end position="33"/>
    </location>
</feature>
<feature type="transmembrane region" description="Helical" evidence="2">
    <location>
        <begin position="284"/>
        <end position="305"/>
    </location>
</feature>
<dbReference type="RefSeq" id="WP_078077981.1">
    <property type="nucleotide sequence ID" value="NZ_CP018047.1"/>
</dbReference>
<reference evidence="5 6" key="1">
    <citation type="submission" date="2016-11" db="EMBL/GenBank/DDBJ databases">
        <title>Complete genome sequence of Streptomyces niveus SCSIO 3406.</title>
        <authorList>
            <person name="Zhu Q."/>
            <person name="Cheng W."/>
            <person name="Song Y."/>
            <person name="Li Q."/>
            <person name="Ju J."/>
        </authorList>
    </citation>
    <scope>NUCLEOTIDE SEQUENCE [LARGE SCALE GENOMIC DNA]</scope>
    <source>
        <strain evidence="5 6">SCSIO 3406</strain>
    </source>
</reference>
<gene>
    <name evidence="5" type="ORF">BBN63_27305</name>
</gene>
<dbReference type="Gene3D" id="2.70.50.50">
    <property type="entry name" value="chitin-binding protein cbp21"/>
    <property type="match status" value="1"/>
</dbReference>
<dbReference type="EMBL" id="CP018047">
    <property type="protein sequence ID" value="AQU69339.1"/>
    <property type="molecule type" value="Genomic_DNA"/>
</dbReference>
<dbReference type="InterPro" id="IPR051024">
    <property type="entry name" value="GlcNAc_Chitin_IntDeg"/>
</dbReference>
<evidence type="ECO:0000256" key="1">
    <source>
        <dbReference type="ARBA" id="ARBA00022729"/>
    </source>
</evidence>
<dbReference type="KEGG" id="snw:BBN63_27305"/>
<dbReference type="Proteomes" id="UP000189677">
    <property type="component" value="Chromosome"/>
</dbReference>
<feature type="chain" id="PRO_5012143358" evidence="3">
    <location>
        <begin position="34"/>
        <end position="315"/>
    </location>
</feature>
<feature type="domain" description="Chitin-binding type-4" evidence="4">
    <location>
        <begin position="34"/>
        <end position="223"/>
    </location>
</feature>
<organism evidence="5 6">
    <name type="scientific">Streptomyces niveus</name>
    <name type="common">Streptomyces spheroides</name>
    <dbReference type="NCBI Taxonomy" id="193462"/>
    <lineage>
        <taxon>Bacteria</taxon>
        <taxon>Bacillati</taxon>
        <taxon>Actinomycetota</taxon>
        <taxon>Actinomycetes</taxon>
        <taxon>Kitasatosporales</taxon>
        <taxon>Streptomycetaceae</taxon>
        <taxon>Streptomyces</taxon>
    </lineage>
</organism>
<keyword evidence="1 3" id="KW-0732">Signal</keyword>
<keyword evidence="6" id="KW-1185">Reference proteome</keyword>
<protein>
    <submittedName>
        <fullName evidence="5">Chitin-binding protein</fullName>
    </submittedName>
</protein>
<name>A0A1U9QZ20_STRNV</name>
<evidence type="ECO:0000313" key="6">
    <source>
        <dbReference type="Proteomes" id="UP000189677"/>
    </source>
</evidence>
<dbReference type="CDD" id="cd21177">
    <property type="entry name" value="LPMO_AA10"/>
    <property type="match status" value="1"/>
</dbReference>
<evidence type="ECO:0000256" key="3">
    <source>
        <dbReference type="SAM" id="SignalP"/>
    </source>
</evidence>